<name>A0A853BS98_9ACTN</name>
<dbReference type="InterPro" id="IPR042070">
    <property type="entry name" value="PucR_C-HTH_sf"/>
</dbReference>
<dbReference type="Pfam" id="PF13556">
    <property type="entry name" value="HTH_30"/>
    <property type="match status" value="1"/>
</dbReference>
<dbReference type="InterPro" id="IPR025736">
    <property type="entry name" value="PucR_C-HTH_dom"/>
</dbReference>
<proteinExistence type="inferred from homology"/>
<evidence type="ECO:0000259" key="2">
    <source>
        <dbReference type="SMART" id="SM00065"/>
    </source>
</evidence>
<dbReference type="AlphaFoldDB" id="A0A853BS98"/>
<dbReference type="InterPro" id="IPR003018">
    <property type="entry name" value="GAF"/>
</dbReference>
<dbReference type="SMART" id="SM00065">
    <property type="entry name" value="GAF"/>
    <property type="match status" value="1"/>
</dbReference>
<gene>
    <name evidence="3" type="ORF">HNR12_004300</name>
</gene>
<keyword evidence="3" id="KW-0238">DNA-binding</keyword>
<evidence type="ECO:0000313" key="3">
    <source>
        <dbReference type="EMBL" id="NYI98023.1"/>
    </source>
</evidence>
<evidence type="ECO:0000256" key="1">
    <source>
        <dbReference type="ARBA" id="ARBA00006754"/>
    </source>
</evidence>
<comment type="similarity">
    <text evidence="1">Belongs to the CdaR family.</text>
</comment>
<evidence type="ECO:0000313" key="4">
    <source>
        <dbReference type="Proteomes" id="UP000575985"/>
    </source>
</evidence>
<dbReference type="GO" id="GO:0003677">
    <property type="term" value="F:DNA binding"/>
    <property type="evidence" value="ECO:0007669"/>
    <property type="project" value="UniProtKB-KW"/>
</dbReference>
<dbReference type="PANTHER" id="PTHR33744">
    <property type="entry name" value="CARBOHYDRATE DIACID REGULATOR"/>
    <property type="match status" value="1"/>
</dbReference>
<accession>A0A853BS98</accession>
<dbReference type="EMBL" id="JACCFO010000001">
    <property type="protein sequence ID" value="NYI98023.1"/>
    <property type="molecule type" value="Genomic_DNA"/>
</dbReference>
<comment type="caution">
    <text evidence="3">The sequence shown here is derived from an EMBL/GenBank/DDBJ whole genome shotgun (WGS) entry which is preliminary data.</text>
</comment>
<dbReference type="InterPro" id="IPR029016">
    <property type="entry name" value="GAF-like_dom_sf"/>
</dbReference>
<dbReference type="InterPro" id="IPR041522">
    <property type="entry name" value="CdaR_GGDEF"/>
</dbReference>
<reference evidence="3 4" key="1">
    <citation type="submission" date="2020-07" db="EMBL/GenBank/DDBJ databases">
        <title>Sequencing the genomes of 1000 actinobacteria strains.</title>
        <authorList>
            <person name="Klenk H.-P."/>
        </authorList>
    </citation>
    <scope>NUCLEOTIDE SEQUENCE [LARGE SCALE GENOMIC DNA]</scope>
    <source>
        <strain evidence="3 4">DSM 45927</strain>
    </source>
</reference>
<dbReference type="Gene3D" id="3.30.450.40">
    <property type="match status" value="1"/>
</dbReference>
<dbReference type="Gene3D" id="1.10.10.2840">
    <property type="entry name" value="PucR C-terminal helix-turn-helix domain"/>
    <property type="match status" value="1"/>
</dbReference>
<organism evidence="3 4">
    <name type="scientific">Streptomonospora nanhaiensis</name>
    <dbReference type="NCBI Taxonomy" id="1323731"/>
    <lineage>
        <taxon>Bacteria</taxon>
        <taxon>Bacillati</taxon>
        <taxon>Actinomycetota</taxon>
        <taxon>Actinomycetes</taxon>
        <taxon>Streptosporangiales</taxon>
        <taxon>Nocardiopsidaceae</taxon>
        <taxon>Streptomonospora</taxon>
    </lineage>
</organism>
<dbReference type="Proteomes" id="UP000575985">
    <property type="component" value="Unassembled WGS sequence"/>
</dbReference>
<dbReference type="SUPFAM" id="SSF55781">
    <property type="entry name" value="GAF domain-like"/>
    <property type="match status" value="1"/>
</dbReference>
<sequence length="648" mass="67453">MPPAAPGPIGRPGGPAGAPGGAEAQFLRLLLRDAPAVEYERPLVESRARGASPAELAVLEDTKVLALRVRTVLSDRRRRESELTALFETANDLAGMRDLDQVLRAIVDRARNLLGTDTAYLTLRDTVRENGDTVMRVTSGSVSARFQQLRLGPGEGLGGLVAQTALPYVTANYFTDTRFQHTAAIDAGVLDEGLVAILGVPLQLNGRVIGVLFAANRRERPFSHAEVALLGSLATHASIAIDSANLIEGTRAALEELNAVNQRLTEHSGAVERAAEAHDRLTDLVLRGGGVEEVEAAVSAVLGGAVTVHDTSAHGARPADPAVAEALRASQASGRAVRTGSGWAAAAMAGGEPLGAVLLEGVDLDPADQRILERAAMVIALLLVMRRSAGEAENRVRGDLLDAVLDDPARDPDGLRRRAGRLGADLDAEHVVVVAEAPGARPGRLRSAAMHLAETSGGLAGTRAGATVLVLPGPRPAETARKAAAALAAAVNTEVTAGASGPTAGLATFAARFAEARRCLRALVALGRTGEVATSDDLGFLGLLLGGDRDVAGYVDATLGPLVDYDARRGTALVQTLRAYFDSGGSLARAKDVLHVHVNTVAQRLERVGRLIGPDWQEPARALELQLALRLHALLTGGVTDDEGAARP</sequence>
<keyword evidence="4" id="KW-1185">Reference proteome</keyword>
<dbReference type="Pfam" id="PF01590">
    <property type="entry name" value="GAF"/>
    <property type="match status" value="1"/>
</dbReference>
<protein>
    <submittedName>
        <fullName evidence="3">DNA-binding PucR family transcriptional regulator</fullName>
    </submittedName>
</protein>
<dbReference type="InterPro" id="IPR051448">
    <property type="entry name" value="CdaR-like_regulators"/>
</dbReference>
<dbReference type="PANTHER" id="PTHR33744:SF1">
    <property type="entry name" value="DNA-BINDING TRANSCRIPTIONAL ACTIVATOR ADER"/>
    <property type="match status" value="1"/>
</dbReference>
<feature type="domain" description="GAF" evidence="2">
    <location>
        <begin position="98"/>
        <end position="251"/>
    </location>
</feature>
<dbReference type="Pfam" id="PF17853">
    <property type="entry name" value="GGDEF_2"/>
    <property type="match status" value="1"/>
</dbReference>